<dbReference type="InterPro" id="IPR043130">
    <property type="entry name" value="CDP-OH_PTrfase_TM_dom"/>
</dbReference>
<name>A0A1F7J6H9_9BACT</name>
<dbReference type="GO" id="GO:0016020">
    <property type="term" value="C:membrane"/>
    <property type="evidence" value="ECO:0007669"/>
    <property type="project" value="InterPro"/>
</dbReference>
<dbReference type="AlphaFoldDB" id="A0A1F7J6H9"/>
<dbReference type="InterPro" id="IPR000462">
    <property type="entry name" value="CDP-OH_P_trans"/>
</dbReference>
<evidence type="ECO:0000313" key="3">
    <source>
        <dbReference type="Proteomes" id="UP000178558"/>
    </source>
</evidence>
<dbReference type="Proteomes" id="UP000178558">
    <property type="component" value="Unassembled WGS sequence"/>
</dbReference>
<keyword evidence="1" id="KW-1133">Transmembrane helix</keyword>
<dbReference type="GO" id="GO:0008654">
    <property type="term" value="P:phospholipid biosynthetic process"/>
    <property type="evidence" value="ECO:0007669"/>
    <property type="project" value="InterPro"/>
</dbReference>
<reference evidence="2 3" key="1">
    <citation type="journal article" date="2016" name="Nat. Commun.">
        <title>Thousands of microbial genomes shed light on interconnected biogeochemical processes in an aquifer system.</title>
        <authorList>
            <person name="Anantharaman K."/>
            <person name="Brown C.T."/>
            <person name="Hug L.A."/>
            <person name="Sharon I."/>
            <person name="Castelle C.J."/>
            <person name="Probst A.J."/>
            <person name="Thomas B.C."/>
            <person name="Singh A."/>
            <person name="Wilkins M.J."/>
            <person name="Karaoz U."/>
            <person name="Brodie E.L."/>
            <person name="Williams K.H."/>
            <person name="Hubbard S.S."/>
            <person name="Banfield J.F."/>
        </authorList>
    </citation>
    <scope>NUCLEOTIDE SEQUENCE [LARGE SCALE GENOMIC DNA]</scope>
</reference>
<proteinExistence type="predicted"/>
<feature type="transmembrane region" description="Helical" evidence="1">
    <location>
        <begin position="202"/>
        <end position="219"/>
    </location>
</feature>
<dbReference type="GO" id="GO:0016780">
    <property type="term" value="F:phosphotransferase activity, for other substituted phosphate groups"/>
    <property type="evidence" value="ECO:0007669"/>
    <property type="project" value="InterPro"/>
</dbReference>
<comment type="caution">
    <text evidence="2">The sequence shown here is derived from an EMBL/GenBank/DDBJ whole genome shotgun (WGS) entry which is preliminary data.</text>
</comment>
<feature type="transmembrane region" description="Helical" evidence="1">
    <location>
        <begin position="164"/>
        <end position="182"/>
    </location>
</feature>
<feature type="transmembrane region" description="Helical" evidence="1">
    <location>
        <begin position="225"/>
        <end position="243"/>
    </location>
</feature>
<dbReference type="Pfam" id="PF01066">
    <property type="entry name" value="CDP-OH_P_transf"/>
    <property type="match status" value="1"/>
</dbReference>
<sequence length="261" mass="30202">MALSAGNGPTIISDLSGRSQESIILRIVLICYNGLVLMLKKDFATHTKVNESLFYFLDKKMIKWAVPRLPKFLNGYNLTLFTILWSFLMIVFGYLAQFDINWLWALSLIIVLHWFTDTVDGSVGVYRKTGLIRWGYYMDHFLDFVFLCCFLIAYSFIIPDDLKYLLFFALAIYGSYMVNSFLQFAVTNEFRISYFRIGPTEIRIVMIIINTLVAIFGKVHVRTALPYVVVLSILGLCLVVYNTQKLIYKLDEKHKGSKIRL</sequence>
<evidence type="ECO:0000313" key="2">
    <source>
        <dbReference type="EMBL" id="OGK51230.1"/>
    </source>
</evidence>
<feature type="transmembrane region" description="Helical" evidence="1">
    <location>
        <begin position="102"/>
        <end position="119"/>
    </location>
</feature>
<dbReference type="Gene3D" id="1.20.120.1760">
    <property type="match status" value="1"/>
</dbReference>
<organism evidence="2 3">
    <name type="scientific">Candidatus Roizmanbacteria bacterium RIFCSPLOWO2_01_FULL_40_42</name>
    <dbReference type="NCBI Taxonomy" id="1802066"/>
    <lineage>
        <taxon>Bacteria</taxon>
        <taxon>Candidatus Roizmaniibacteriota</taxon>
    </lineage>
</organism>
<dbReference type="EMBL" id="MGAQ01000003">
    <property type="protein sequence ID" value="OGK51230.1"/>
    <property type="molecule type" value="Genomic_DNA"/>
</dbReference>
<keyword evidence="1" id="KW-0472">Membrane</keyword>
<evidence type="ECO:0008006" key="4">
    <source>
        <dbReference type="Google" id="ProtNLM"/>
    </source>
</evidence>
<feature type="transmembrane region" description="Helical" evidence="1">
    <location>
        <begin position="23"/>
        <end position="39"/>
    </location>
</feature>
<accession>A0A1F7J6H9</accession>
<evidence type="ECO:0000256" key="1">
    <source>
        <dbReference type="SAM" id="Phobius"/>
    </source>
</evidence>
<keyword evidence="1" id="KW-0812">Transmembrane</keyword>
<gene>
    <name evidence="2" type="ORF">A3B50_03360</name>
</gene>
<feature type="transmembrane region" description="Helical" evidence="1">
    <location>
        <begin position="78"/>
        <end position="96"/>
    </location>
</feature>
<protein>
    <recommendedName>
        <fullName evidence="4">CDP-alcohol phosphatidyltransferase</fullName>
    </recommendedName>
</protein>
<feature type="transmembrane region" description="Helical" evidence="1">
    <location>
        <begin position="140"/>
        <end position="158"/>
    </location>
</feature>